<keyword evidence="2" id="KW-1185">Reference proteome</keyword>
<feature type="region of interest" description="Disordered" evidence="1">
    <location>
        <begin position="1"/>
        <end position="118"/>
    </location>
</feature>
<dbReference type="Proteomes" id="UP000492821">
    <property type="component" value="Unassembled WGS sequence"/>
</dbReference>
<feature type="compositionally biased region" description="Low complexity" evidence="1">
    <location>
        <begin position="22"/>
        <end position="31"/>
    </location>
</feature>
<protein>
    <submittedName>
        <fullName evidence="3">Dachshund-like protein 1</fullName>
    </submittedName>
</protein>
<feature type="compositionally biased region" description="Polar residues" evidence="1">
    <location>
        <begin position="63"/>
        <end position="77"/>
    </location>
</feature>
<evidence type="ECO:0000313" key="3">
    <source>
        <dbReference type="WBParaSite" id="Pan_g13789.t1"/>
    </source>
</evidence>
<evidence type="ECO:0000313" key="2">
    <source>
        <dbReference type="Proteomes" id="UP000492821"/>
    </source>
</evidence>
<sequence>MESHRHSAHGIPPKPKKPMPSSPSNSGSNSNTMVPHFPMNPGFPGLMPPGLNNIMTQMAAEAIQNSMMQQMRQTQNITKEEVSEDSGTSSVTNTDTSLNSEQSRASTQSPNANVDSDS</sequence>
<evidence type="ECO:0000256" key="1">
    <source>
        <dbReference type="SAM" id="MobiDB-lite"/>
    </source>
</evidence>
<proteinExistence type="predicted"/>
<dbReference type="WBParaSite" id="Pan_g13789.t1">
    <property type="protein sequence ID" value="Pan_g13789.t1"/>
    <property type="gene ID" value="Pan_g13789"/>
</dbReference>
<feature type="compositionally biased region" description="Polar residues" evidence="1">
    <location>
        <begin position="85"/>
        <end position="118"/>
    </location>
</feature>
<reference evidence="3" key="2">
    <citation type="submission" date="2020-10" db="UniProtKB">
        <authorList>
            <consortium name="WormBaseParasite"/>
        </authorList>
    </citation>
    <scope>IDENTIFICATION</scope>
</reference>
<organism evidence="2 3">
    <name type="scientific">Panagrellus redivivus</name>
    <name type="common">Microworm</name>
    <dbReference type="NCBI Taxonomy" id="6233"/>
    <lineage>
        <taxon>Eukaryota</taxon>
        <taxon>Metazoa</taxon>
        <taxon>Ecdysozoa</taxon>
        <taxon>Nematoda</taxon>
        <taxon>Chromadorea</taxon>
        <taxon>Rhabditida</taxon>
        <taxon>Tylenchina</taxon>
        <taxon>Panagrolaimomorpha</taxon>
        <taxon>Panagrolaimoidea</taxon>
        <taxon>Panagrolaimidae</taxon>
        <taxon>Panagrellus</taxon>
    </lineage>
</organism>
<reference evidence="2" key="1">
    <citation type="journal article" date="2013" name="Genetics">
        <title>The draft genome and transcriptome of Panagrellus redivivus are shaped by the harsh demands of a free-living lifestyle.</title>
        <authorList>
            <person name="Srinivasan J."/>
            <person name="Dillman A.R."/>
            <person name="Macchietto M.G."/>
            <person name="Heikkinen L."/>
            <person name="Lakso M."/>
            <person name="Fracchia K.M."/>
            <person name="Antoshechkin I."/>
            <person name="Mortazavi A."/>
            <person name="Wong G."/>
            <person name="Sternberg P.W."/>
        </authorList>
    </citation>
    <scope>NUCLEOTIDE SEQUENCE [LARGE SCALE GENOMIC DNA]</scope>
    <source>
        <strain evidence="2">MT8872</strain>
    </source>
</reference>
<accession>A0A7E4UWT6</accession>
<name>A0A7E4UWT6_PANRE</name>
<dbReference type="AlphaFoldDB" id="A0A7E4UWT6"/>